<feature type="region of interest" description="Disordered" evidence="1">
    <location>
        <begin position="1"/>
        <end position="62"/>
    </location>
</feature>
<proteinExistence type="predicted"/>
<protein>
    <submittedName>
        <fullName evidence="2">Uncharacterized protein</fullName>
    </submittedName>
</protein>
<comment type="caution">
    <text evidence="2">The sequence shown here is derived from an EMBL/GenBank/DDBJ whole genome shotgun (WGS) entry which is preliminary data.</text>
</comment>
<sequence length="62" mass="6534">MSVSHHTPSQAEGERDDADTPRPDHPTPEYTTPSQAEGERDDAPTTTEDTAGPDTEVPGTGS</sequence>
<reference evidence="3" key="1">
    <citation type="submission" date="2015-10" db="EMBL/GenBank/DDBJ databases">
        <authorList>
            <person name="Ju K.-S."/>
            <person name="Doroghazi J.R."/>
            <person name="Metcalf W.W."/>
        </authorList>
    </citation>
    <scope>NUCLEOTIDE SEQUENCE [LARGE SCALE GENOMIC DNA]</scope>
    <source>
        <strain evidence="3">NRRL 3151</strain>
    </source>
</reference>
<dbReference type="Proteomes" id="UP000053923">
    <property type="component" value="Unassembled WGS sequence"/>
</dbReference>
<gene>
    <name evidence="2" type="ORF">ADL12_48905</name>
</gene>
<dbReference type="AlphaFoldDB" id="A0A101J5E0"/>
<dbReference type="OrthoDB" id="4306365at2"/>
<keyword evidence="3" id="KW-1185">Reference proteome</keyword>
<dbReference type="EMBL" id="LLZG01000423">
    <property type="protein sequence ID" value="KUL20552.1"/>
    <property type="molecule type" value="Genomic_DNA"/>
</dbReference>
<name>A0A101J5E0_9ACTN</name>
<evidence type="ECO:0000313" key="2">
    <source>
        <dbReference type="EMBL" id="KUL20552.1"/>
    </source>
</evidence>
<feature type="compositionally biased region" description="Polar residues" evidence="1">
    <location>
        <begin position="1"/>
        <end position="10"/>
    </location>
</feature>
<evidence type="ECO:0000313" key="3">
    <source>
        <dbReference type="Proteomes" id="UP000053923"/>
    </source>
</evidence>
<accession>A0A101J5E0</accession>
<evidence type="ECO:0000256" key="1">
    <source>
        <dbReference type="SAM" id="MobiDB-lite"/>
    </source>
</evidence>
<feature type="compositionally biased region" description="Basic and acidic residues" evidence="1">
    <location>
        <begin position="18"/>
        <end position="27"/>
    </location>
</feature>
<organism evidence="2 3">
    <name type="scientific">Streptomyces regalis</name>
    <dbReference type="NCBI Taxonomy" id="68262"/>
    <lineage>
        <taxon>Bacteria</taxon>
        <taxon>Bacillati</taxon>
        <taxon>Actinomycetota</taxon>
        <taxon>Actinomycetes</taxon>
        <taxon>Kitasatosporales</taxon>
        <taxon>Streptomycetaceae</taxon>
        <taxon>Streptomyces</taxon>
    </lineage>
</organism>